<dbReference type="InterPro" id="IPR008927">
    <property type="entry name" value="6-PGluconate_DH-like_C_sf"/>
</dbReference>
<protein>
    <recommendedName>
        <fullName evidence="37">Trifunctional enzyme subunit alpha, mitochondrial</fullName>
        <ecNumber evidence="36">1.1.1.211</ecNumber>
        <ecNumber evidence="6">4.2.1.17</ecNumber>
    </recommendedName>
    <alternativeName>
        <fullName evidence="38">Monolysocardiolipin acyltransferase</fullName>
    </alternativeName>
    <alternativeName>
        <fullName evidence="39">TP-alpha</fullName>
    </alternativeName>
</protein>
<evidence type="ECO:0000256" key="22">
    <source>
        <dbReference type="ARBA" id="ARBA00047613"/>
    </source>
</evidence>
<feature type="domain" description="3-hydroxyacyl-CoA dehydrogenase C-terminal" evidence="41">
    <location>
        <begin position="603"/>
        <end position="698"/>
    </location>
</feature>
<gene>
    <name evidence="43" type="ORF">WH47_04826</name>
</gene>
<comment type="pathway">
    <text evidence="3">Lipid metabolism; fatty acid beta-oxidation.</text>
</comment>
<dbReference type="FunFam" id="1.10.1040.50:FF:000002">
    <property type="entry name" value="Trifunctional enzyme subunit alpha, mitochondrial"/>
    <property type="match status" value="1"/>
</dbReference>
<name>A0A0L7QVR2_9HYME</name>
<comment type="catalytic activity">
    <reaction evidence="30">
        <text>(3S)-3-hydroxydodecanoyl-CoA = (2E)-dodecenoyl-CoA + H2O</text>
        <dbReference type="Rhea" id="RHEA:31075"/>
        <dbReference type="ChEBI" id="CHEBI:15377"/>
        <dbReference type="ChEBI" id="CHEBI:57330"/>
        <dbReference type="ChEBI" id="CHEBI:62558"/>
    </reaction>
    <physiologicalReaction direction="right-to-left" evidence="30">
        <dbReference type="Rhea" id="RHEA:31077"/>
    </physiologicalReaction>
</comment>
<keyword evidence="18" id="KW-0472">Membrane</keyword>
<keyword evidence="7" id="KW-0488">Methylation</keyword>
<keyword evidence="14" id="KW-0560">Oxidoreductase</keyword>
<evidence type="ECO:0000256" key="7">
    <source>
        <dbReference type="ARBA" id="ARBA00022481"/>
    </source>
</evidence>
<evidence type="ECO:0000256" key="6">
    <source>
        <dbReference type="ARBA" id="ARBA00012076"/>
    </source>
</evidence>
<dbReference type="InterPro" id="IPR036291">
    <property type="entry name" value="NAD(P)-bd_dom_sf"/>
</dbReference>
<evidence type="ECO:0000259" key="42">
    <source>
        <dbReference type="Pfam" id="PF02737"/>
    </source>
</evidence>
<dbReference type="InterPro" id="IPR006108">
    <property type="entry name" value="3HC_DH_C"/>
</dbReference>
<dbReference type="GO" id="GO:0016509">
    <property type="term" value="F:long-chain (3S)-3-hydroxyacyl-CoA dehydrogenase (NAD+) activity"/>
    <property type="evidence" value="ECO:0007669"/>
    <property type="project" value="UniProtKB-EC"/>
</dbReference>
<dbReference type="PROSITE" id="PS00166">
    <property type="entry name" value="ENOYL_COA_HYDRATASE"/>
    <property type="match status" value="1"/>
</dbReference>
<dbReference type="PANTHER" id="PTHR43612:SF3">
    <property type="entry name" value="TRIFUNCTIONAL ENZYME SUBUNIT ALPHA, MITOCHONDRIAL"/>
    <property type="match status" value="1"/>
</dbReference>
<evidence type="ECO:0000256" key="28">
    <source>
        <dbReference type="ARBA" id="ARBA00051877"/>
    </source>
</evidence>
<comment type="catalytic activity">
    <reaction evidence="31">
        <text>(3S)-hydroxytetradecanoyl-CoA + NAD(+) = 3-oxotetradecanoyl-CoA + NADH + H(+)</text>
        <dbReference type="Rhea" id="RHEA:31167"/>
        <dbReference type="ChEBI" id="CHEBI:15378"/>
        <dbReference type="ChEBI" id="CHEBI:57540"/>
        <dbReference type="ChEBI" id="CHEBI:57945"/>
        <dbReference type="ChEBI" id="CHEBI:62543"/>
        <dbReference type="ChEBI" id="CHEBI:62614"/>
    </reaction>
    <physiologicalReaction direction="left-to-right" evidence="31">
        <dbReference type="Rhea" id="RHEA:31168"/>
    </physiologicalReaction>
</comment>
<evidence type="ECO:0000313" key="43">
    <source>
        <dbReference type="EMBL" id="KOC62712.1"/>
    </source>
</evidence>
<dbReference type="GO" id="GO:0006635">
    <property type="term" value="P:fatty acid beta-oxidation"/>
    <property type="evidence" value="ECO:0007669"/>
    <property type="project" value="UniProtKB-UniPathway"/>
</dbReference>
<dbReference type="GO" id="GO:0016507">
    <property type="term" value="C:mitochondrial fatty acid beta-oxidation multienzyme complex"/>
    <property type="evidence" value="ECO:0007669"/>
    <property type="project" value="TreeGrafter"/>
</dbReference>
<evidence type="ECO:0000259" key="41">
    <source>
        <dbReference type="Pfam" id="PF00725"/>
    </source>
</evidence>
<comment type="catalytic activity">
    <reaction evidence="29">
        <text>(3S)-hydroxyoctanoyl-CoA + NAD(+) = 3-oxooctanoyl-CoA + NADH + H(+)</text>
        <dbReference type="Rhea" id="RHEA:31195"/>
        <dbReference type="ChEBI" id="CHEBI:15378"/>
        <dbReference type="ChEBI" id="CHEBI:57540"/>
        <dbReference type="ChEBI" id="CHEBI:57945"/>
        <dbReference type="ChEBI" id="CHEBI:62617"/>
        <dbReference type="ChEBI" id="CHEBI:62619"/>
    </reaction>
    <physiologicalReaction direction="left-to-right" evidence="29">
        <dbReference type="Rhea" id="RHEA:31196"/>
    </physiologicalReaction>
</comment>
<comment type="catalytic activity">
    <reaction evidence="33">
        <text>(3S)-3-hydroxydodecanoyl-CoA + NAD(+) = 3-oxododecanoyl-CoA + NADH + H(+)</text>
        <dbReference type="Rhea" id="RHEA:31179"/>
        <dbReference type="ChEBI" id="CHEBI:15378"/>
        <dbReference type="ChEBI" id="CHEBI:57540"/>
        <dbReference type="ChEBI" id="CHEBI:57945"/>
        <dbReference type="ChEBI" id="CHEBI:62558"/>
        <dbReference type="ChEBI" id="CHEBI:62615"/>
    </reaction>
    <physiologicalReaction direction="left-to-right" evidence="33">
        <dbReference type="Rhea" id="RHEA:31180"/>
    </physiologicalReaction>
</comment>
<dbReference type="OrthoDB" id="5958943at2759"/>
<evidence type="ECO:0000256" key="36">
    <source>
        <dbReference type="ARBA" id="ARBA00066806"/>
    </source>
</evidence>
<dbReference type="EC" id="1.1.1.211" evidence="36"/>
<evidence type="ECO:0000256" key="9">
    <source>
        <dbReference type="ARBA" id="ARBA00022679"/>
    </source>
</evidence>
<accession>A0A0L7QVR2</accession>
<evidence type="ECO:0000256" key="1">
    <source>
        <dbReference type="ARBA" id="ARBA00000469"/>
    </source>
</evidence>
<evidence type="ECO:0000256" key="20">
    <source>
        <dbReference type="ARBA" id="ARBA00023268"/>
    </source>
</evidence>
<keyword evidence="8" id="KW-0597">Phosphoprotein</keyword>
<keyword evidence="20" id="KW-0511">Multifunctional enzyme</keyword>
<evidence type="ECO:0000256" key="38">
    <source>
        <dbReference type="ARBA" id="ARBA00077617"/>
    </source>
</evidence>
<evidence type="ECO:0000256" key="13">
    <source>
        <dbReference type="ARBA" id="ARBA00022990"/>
    </source>
</evidence>
<comment type="catalytic activity">
    <reaction evidence="27">
        <text>a 4-saturated-(3S)-3-hydroxyacyl-CoA = a (3E)-enoyl-CoA + H2O</text>
        <dbReference type="Rhea" id="RHEA:20724"/>
        <dbReference type="ChEBI" id="CHEBI:15377"/>
        <dbReference type="ChEBI" id="CHEBI:58521"/>
        <dbReference type="ChEBI" id="CHEBI:137480"/>
        <dbReference type="EC" id="4.2.1.17"/>
    </reaction>
    <physiologicalReaction direction="right-to-left" evidence="27">
        <dbReference type="Rhea" id="RHEA:20726"/>
    </physiologicalReaction>
</comment>
<dbReference type="InterPro" id="IPR029045">
    <property type="entry name" value="ClpP/crotonase-like_dom_sf"/>
</dbReference>
<dbReference type="UniPathway" id="UPA00659"/>
<keyword evidence="9" id="KW-0808">Transferase</keyword>
<evidence type="ECO:0000256" key="3">
    <source>
        <dbReference type="ARBA" id="ARBA00005005"/>
    </source>
</evidence>
<evidence type="ECO:0000256" key="2">
    <source>
        <dbReference type="ARBA" id="ARBA00004273"/>
    </source>
</evidence>
<evidence type="ECO:0000256" key="5">
    <source>
        <dbReference type="ARBA" id="ARBA00008750"/>
    </source>
</evidence>
<keyword evidence="11" id="KW-0276">Fatty acid metabolism</keyword>
<reference evidence="43 44" key="1">
    <citation type="submission" date="2015-07" db="EMBL/GenBank/DDBJ databases">
        <title>The genome of Habropoda laboriosa.</title>
        <authorList>
            <person name="Pan H."/>
            <person name="Kapheim K."/>
        </authorList>
    </citation>
    <scope>NUCLEOTIDE SEQUENCE [LARGE SCALE GENOMIC DNA]</scope>
    <source>
        <strain evidence="43">0110345459</strain>
    </source>
</reference>
<evidence type="ECO:0000256" key="15">
    <source>
        <dbReference type="ARBA" id="ARBA00023027"/>
    </source>
</evidence>
<comment type="catalytic activity">
    <reaction evidence="22">
        <text>(3S)-hydroxyhexadecanoyl-CoA + NAD(+) = 3-oxohexadecanoyl-CoA + NADH + H(+)</text>
        <dbReference type="Rhea" id="RHEA:31159"/>
        <dbReference type="ChEBI" id="CHEBI:15378"/>
        <dbReference type="ChEBI" id="CHEBI:57349"/>
        <dbReference type="ChEBI" id="CHEBI:57540"/>
        <dbReference type="ChEBI" id="CHEBI:57945"/>
        <dbReference type="ChEBI" id="CHEBI:62613"/>
    </reaction>
    <physiologicalReaction direction="left-to-right" evidence="22">
        <dbReference type="Rhea" id="RHEA:31160"/>
    </physiologicalReaction>
</comment>
<evidence type="ECO:0000256" key="10">
    <source>
        <dbReference type="ARBA" id="ARBA00022792"/>
    </source>
</evidence>
<evidence type="ECO:0000256" key="8">
    <source>
        <dbReference type="ARBA" id="ARBA00022553"/>
    </source>
</evidence>
<comment type="catalytic activity">
    <reaction evidence="28">
        <text>(3S)-hydroxyoctanoyl-CoA = (2E)-octenoyl-CoA + H2O</text>
        <dbReference type="Rhea" id="RHEA:31199"/>
        <dbReference type="ChEBI" id="CHEBI:15377"/>
        <dbReference type="ChEBI" id="CHEBI:62242"/>
        <dbReference type="ChEBI" id="CHEBI:62617"/>
    </reaction>
    <physiologicalReaction direction="right-to-left" evidence="28">
        <dbReference type="Rhea" id="RHEA:31201"/>
    </physiologicalReaction>
</comment>
<comment type="catalytic activity">
    <reaction evidence="26">
        <text>a long-chain (3S)-3-hydroxy fatty acyl-CoA + NAD(+) = a long-chain 3-oxo-fatty acyl-CoA + NADH + H(+)</text>
        <dbReference type="Rhea" id="RHEA:52656"/>
        <dbReference type="ChEBI" id="CHEBI:15378"/>
        <dbReference type="ChEBI" id="CHEBI:57540"/>
        <dbReference type="ChEBI" id="CHEBI:57945"/>
        <dbReference type="ChEBI" id="CHEBI:136757"/>
        <dbReference type="ChEBI" id="CHEBI:136758"/>
        <dbReference type="EC" id="1.1.1.211"/>
    </reaction>
    <physiologicalReaction direction="left-to-right" evidence="26">
        <dbReference type="Rhea" id="RHEA:52657"/>
    </physiologicalReaction>
</comment>
<dbReference type="Pfam" id="PF02737">
    <property type="entry name" value="3HCDH_N"/>
    <property type="match status" value="2"/>
</dbReference>
<dbReference type="SUPFAM" id="SSF51735">
    <property type="entry name" value="NAD(P)-binding Rossmann-fold domains"/>
    <property type="match status" value="2"/>
</dbReference>
<evidence type="ECO:0000256" key="27">
    <source>
        <dbReference type="ARBA" id="ARBA00051215"/>
    </source>
</evidence>
<keyword evidence="13" id="KW-0007">Acetylation</keyword>
<evidence type="ECO:0000256" key="35">
    <source>
        <dbReference type="ARBA" id="ARBA00062153"/>
    </source>
</evidence>
<evidence type="ECO:0000256" key="31">
    <source>
        <dbReference type="ARBA" id="ARBA00052834"/>
    </source>
</evidence>
<comment type="catalytic activity">
    <reaction evidence="23">
        <text>(3S)-hydroxydecanoyl-CoA + NAD(+) = 3-oxodecanoyl-CoA + NADH + H(+)</text>
        <dbReference type="Rhea" id="RHEA:31187"/>
        <dbReference type="ChEBI" id="CHEBI:15378"/>
        <dbReference type="ChEBI" id="CHEBI:57540"/>
        <dbReference type="ChEBI" id="CHEBI:57945"/>
        <dbReference type="ChEBI" id="CHEBI:62548"/>
        <dbReference type="ChEBI" id="CHEBI:62616"/>
    </reaction>
    <physiologicalReaction direction="left-to-right" evidence="23">
        <dbReference type="Rhea" id="RHEA:31188"/>
    </physiologicalReaction>
</comment>
<comment type="similarity">
    <text evidence="4">In the central section; belongs to the 3-hydroxyacyl-CoA dehydrogenase family.</text>
</comment>
<evidence type="ECO:0000256" key="39">
    <source>
        <dbReference type="ARBA" id="ARBA00083277"/>
    </source>
</evidence>
<dbReference type="InterPro" id="IPR050136">
    <property type="entry name" value="FA_oxidation_alpha_subunit"/>
</dbReference>
<dbReference type="Pfam" id="PF00378">
    <property type="entry name" value="ECH_1"/>
    <property type="match status" value="1"/>
</dbReference>
<evidence type="ECO:0000256" key="29">
    <source>
        <dbReference type="ARBA" id="ARBA00052224"/>
    </source>
</evidence>
<evidence type="ECO:0000256" key="40">
    <source>
        <dbReference type="RuleBase" id="RU003707"/>
    </source>
</evidence>
<feature type="domain" description="3-hydroxyacyl-CoA dehydrogenase NAD binding" evidence="42">
    <location>
        <begin position="365"/>
        <end position="420"/>
    </location>
</feature>
<comment type="catalytic activity">
    <reaction evidence="25">
        <text>1'-[1,2-di-(9Z,12Z-octadecadienoyl)-sn-glycero-3-phospho]-3'-[1-(9Z,12Z-octadecadienoyl)-sn-glycero-3-phospho]-glycerol + (9Z,12Z)-octadecadienoyl-CoA = 1',3'-bis-[1,2-di-(9Z,12Z-octadecadienoyl)-sn-glycero-3-phospho]-glycerol + CoA</text>
        <dbReference type="Rhea" id="RHEA:43672"/>
        <dbReference type="ChEBI" id="CHEBI:57287"/>
        <dbReference type="ChEBI" id="CHEBI:57383"/>
        <dbReference type="ChEBI" id="CHEBI:83580"/>
        <dbReference type="ChEBI" id="CHEBI:83581"/>
    </reaction>
    <physiologicalReaction direction="left-to-right" evidence="25">
        <dbReference type="Rhea" id="RHEA:43673"/>
    </physiologicalReaction>
</comment>
<dbReference type="CDD" id="cd06558">
    <property type="entry name" value="crotonase-like"/>
    <property type="match status" value="1"/>
</dbReference>
<dbReference type="Gene3D" id="3.90.226.10">
    <property type="entry name" value="2-enoyl-CoA Hydratase, Chain A, domain 1"/>
    <property type="match status" value="1"/>
</dbReference>
<evidence type="ECO:0000256" key="33">
    <source>
        <dbReference type="ARBA" id="ARBA00052945"/>
    </source>
</evidence>
<dbReference type="InterPro" id="IPR018376">
    <property type="entry name" value="Enoyl-CoA_hyd/isom_CS"/>
</dbReference>
<comment type="subunit">
    <text evidence="35">Heterotetramer of 2 alpha/HADHA and 2 beta/HADHB subunits; forms the mitochondrial trifunctional enzyme. Also purified as higher order heterooligomers including a 4 alpha/HADHA and 4 beta/HADHB heterooligomer which physiological significance remains unclear. The mitochondrial trifunctional enzyme interacts with MTLN.</text>
</comment>
<organism evidence="43 44">
    <name type="scientific">Habropoda laboriosa</name>
    <dbReference type="NCBI Taxonomy" id="597456"/>
    <lineage>
        <taxon>Eukaryota</taxon>
        <taxon>Metazoa</taxon>
        <taxon>Ecdysozoa</taxon>
        <taxon>Arthropoda</taxon>
        <taxon>Hexapoda</taxon>
        <taxon>Insecta</taxon>
        <taxon>Pterygota</taxon>
        <taxon>Neoptera</taxon>
        <taxon>Endopterygota</taxon>
        <taxon>Hymenoptera</taxon>
        <taxon>Apocrita</taxon>
        <taxon>Aculeata</taxon>
        <taxon>Apoidea</taxon>
        <taxon>Anthophila</taxon>
        <taxon>Apidae</taxon>
        <taxon>Habropoda</taxon>
    </lineage>
</organism>
<comment type="catalytic activity">
    <reaction evidence="24">
        <text>a (3S)-3-hydroxyacyl-CoA + NAD(+) = a 3-oxoacyl-CoA + NADH + H(+)</text>
        <dbReference type="Rhea" id="RHEA:22432"/>
        <dbReference type="ChEBI" id="CHEBI:15378"/>
        <dbReference type="ChEBI" id="CHEBI:57318"/>
        <dbReference type="ChEBI" id="CHEBI:57540"/>
        <dbReference type="ChEBI" id="CHEBI:57945"/>
        <dbReference type="ChEBI" id="CHEBI:90726"/>
        <dbReference type="EC" id="1.1.1.35"/>
    </reaction>
</comment>
<dbReference type="GO" id="GO:0004300">
    <property type="term" value="F:enoyl-CoA hydratase activity"/>
    <property type="evidence" value="ECO:0007669"/>
    <property type="project" value="UniProtKB-EC"/>
</dbReference>
<comment type="catalytic activity">
    <reaction evidence="21">
        <text>a (3S)-3-hydroxyacyl-CoA = a (2E)-enoyl-CoA + H2O</text>
        <dbReference type="Rhea" id="RHEA:16105"/>
        <dbReference type="ChEBI" id="CHEBI:15377"/>
        <dbReference type="ChEBI" id="CHEBI:57318"/>
        <dbReference type="ChEBI" id="CHEBI:58856"/>
        <dbReference type="EC" id="4.2.1.17"/>
    </reaction>
    <physiologicalReaction direction="right-to-left" evidence="21">
        <dbReference type="Rhea" id="RHEA:16107"/>
    </physiologicalReaction>
</comment>
<evidence type="ECO:0000256" key="30">
    <source>
        <dbReference type="ARBA" id="ARBA00052711"/>
    </source>
</evidence>
<evidence type="ECO:0000256" key="32">
    <source>
        <dbReference type="ARBA" id="ARBA00052860"/>
    </source>
</evidence>
<dbReference type="GO" id="GO:0016740">
    <property type="term" value="F:transferase activity"/>
    <property type="evidence" value="ECO:0007669"/>
    <property type="project" value="UniProtKB-KW"/>
</dbReference>
<comment type="similarity">
    <text evidence="5">In the N-terminal section; belongs to the enoyl-CoA hydratase/isomerase family.</text>
</comment>
<comment type="subcellular location">
    <subcellularLocation>
        <location evidence="2">Mitochondrion inner membrane</location>
    </subcellularLocation>
</comment>
<dbReference type="STRING" id="597456.A0A0L7QVR2"/>
<keyword evidence="16" id="KW-0443">Lipid metabolism</keyword>
<evidence type="ECO:0000256" key="14">
    <source>
        <dbReference type="ARBA" id="ARBA00023002"/>
    </source>
</evidence>
<comment type="similarity">
    <text evidence="40">Belongs to the enoyl-CoA hydratase/isomerase family.</text>
</comment>
<evidence type="ECO:0000256" key="23">
    <source>
        <dbReference type="ARBA" id="ARBA00048361"/>
    </source>
</evidence>
<dbReference type="InterPro" id="IPR006176">
    <property type="entry name" value="3-OHacyl-CoA_DH_NAD-bd"/>
</dbReference>
<evidence type="ECO:0000256" key="21">
    <source>
        <dbReference type="ARBA" id="ARBA00035854"/>
    </source>
</evidence>
<evidence type="ECO:0000256" key="34">
    <source>
        <dbReference type="ARBA" id="ARBA00052989"/>
    </source>
</evidence>
<dbReference type="Gene3D" id="1.10.1040.50">
    <property type="match status" value="1"/>
</dbReference>
<evidence type="ECO:0000256" key="18">
    <source>
        <dbReference type="ARBA" id="ARBA00023136"/>
    </source>
</evidence>
<evidence type="ECO:0000256" key="19">
    <source>
        <dbReference type="ARBA" id="ARBA00023239"/>
    </source>
</evidence>
<keyword evidence="10" id="KW-0999">Mitochondrion inner membrane</keyword>
<comment type="catalytic activity">
    <reaction evidence="32">
        <text>1'-[1,2-di-(9Z,12Z-octadecadienoyl)-sn-glycero-3-phospho]-3'-[1-(9Z,12Z-octadecadienoyl)-sn-glycero-3-phospho]-glycerol + (9Z)-octadecenoyl-CoA = 1'-[1,2-di-(9Z,12Z-octadecadienoyl)-sn-glycero-3-phospho]-3'-[1-(9Z,12Z-octadecadienoyl)-2-(9Z-octadecenoyl)-sn-glycero-3-phospho]-glycerol + CoA</text>
        <dbReference type="Rhea" id="RHEA:43676"/>
        <dbReference type="ChEBI" id="CHEBI:57287"/>
        <dbReference type="ChEBI" id="CHEBI:57387"/>
        <dbReference type="ChEBI" id="CHEBI:83580"/>
        <dbReference type="ChEBI" id="CHEBI:83582"/>
    </reaction>
    <physiologicalReaction direction="left-to-right" evidence="32">
        <dbReference type="Rhea" id="RHEA:43677"/>
    </physiologicalReaction>
</comment>
<dbReference type="InterPro" id="IPR006180">
    <property type="entry name" value="3-OHacyl-CoA_DH_CS"/>
</dbReference>
<keyword evidence="19" id="KW-0456">Lyase</keyword>
<evidence type="ECO:0000256" key="11">
    <source>
        <dbReference type="ARBA" id="ARBA00022832"/>
    </source>
</evidence>
<evidence type="ECO:0000256" key="4">
    <source>
        <dbReference type="ARBA" id="ARBA00007005"/>
    </source>
</evidence>
<evidence type="ECO:0000256" key="26">
    <source>
        <dbReference type="ARBA" id="ARBA00050446"/>
    </source>
</evidence>
<feature type="domain" description="3-hydroxyacyl-CoA dehydrogenase NAD binding" evidence="42">
    <location>
        <begin position="422"/>
        <end position="600"/>
    </location>
</feature>
<keyword evidence="12" id="KW-0809">Transit peptide</keyword>
<dbReference type="SUPFAM" id="SSF52096">
    <property type="entry name" value="ClpP/crotonase"/>
    <property type="match status" value="1"/>
</dbReference>
<dbReference type="EC" id="4.2.1.17" evidence="6"/>
<evidence type="ECO:0000256" key="37">
    <source>
        <dbReference type="ARBA" id="ARBA00068347"/>
    </source>
</evidence>
<comment type="catalytic activity">
    <reaction evidence="34">
        <text>1'-[1,2-di-(9Z,12Z-octadecadienoyl)-sn-glycero-3-phospho]-3'-[1-(9Z,12Z-octadecadienoyl)-sn-glycero-3-phospho]-glycerol + hexadecanoyl-CoA = 1'-[1,2-di-(9Z,12Z-octadecadienoyl)-sn-glycero-3-phospho]-3'-[1-(9Z,12Z-octadecadienoyl)-2-hexadecanoyl-sn-glycero-3-phospho]-glycerol + CoA</text>
        <dbReference type="Rhea" id="RHEA:43680"/>
        <dbReference type="ChEBI" id="CHEBI:57287"/>
        <dbReference type="ChEBI" id="CHEBI:57379"/>
        <dbReference type="ChEBI" id="CHEBI:83580"/>
        <dbReference type="ChEBI" id="CHEBI:83583"/>
    </reaction>
    <physiologicalReaction direction="left-to-right" evidence="34">
        <dbReference type="Rhea" id="RHEA:43681"/>
    </physiologicalReaction>
</comment>
<dbReference type="AlphaFoldDB" id="A0A0L7QVR2"/>
<dbReference type="InterPro" id="IPR001753">
    <property type="entry name" value="Enoyl-CoA_hydra/iso"/>
</dbReference>
<dbReference type="EMBL" id="KQ414722">
    <property type="protein sequence ID" value="KOC62712.1"/>
    <property type="molecule type" value="Genomic_DNA"/>
</dbReference>
<dbReference type="FunFam" id="3.40.50.720:FF:000009">
    <property type="entry name" value="Fatty oxidation complex, alpha subunit"/>
    <property type="match status" value="1"/>
</dbReference>
<sequence length="822" mass="89060">MSQYRLLGVIASFSHINKNIIVRPAIYKSLRTFATSSNTKHLKYKVVDNVAVITIDSPGVKVNTLDQEIMNEIVSVLKNAEQNTAVNSVVLISGKPSCFIAGADITMIQQFKTVEDGYKVSSAAQEILNSIEKSQKPVVAAIQGSCVGGGLEVAMACHYRLAVNDQKTSLGLPEVMLGLLPGAGGTQRLPQLTSILNALDMTLTGRNVKADKAKKIGLVDIVVNRLGPGIGTPEENTMRYLEETAIRAAKDIASGALKIDRGPKTLFDKLMNYILSFEFIKDQIFSRAKNKVMKKSGGLYPAPLKILDVIRTGIGKGSKVGYEAEAKAFGELAITPQCRGLTSLFFGQTACKKNRFGAPKTPAKKIAIVGAGLMGAGIVQVSIDKGFSVVMKDTNEKGLYRGLNQIQKGMDIAVKKKKYSRKIAIVGAGLMGAGIVQVSIDKGFSVVMKDTNEKGLYRGLNQIQKGMDIAVKKKKYSSVQKDKYLSQLDATLDYGSFKNADIVIEAVFEDIAIKHKVIKEIEANAPQHCILATNTSAIPITEIAAGSSRPDKVIGMHYFSPVDKMQLLEIITHKGTSTETIKAAVDVGLKQGKTVITVGDGPGFYTTRILSAMLSEAIRLMQEGVDPMDLDDMTKKFGFPVGAATLSDEVGIDVGAHISAHLVKALGERFRGGDVNILGDIVKAGFLGRKSGKGIFIYETNTKNRNVNLAALDILKKYKLEPKGSTSIEDRQLRMVSRFVNEAVFCLEESILANPLEGDVGAVFGLGFPPFTGGPFRWIDSYGANQLVKKMEEFQSHYGDAFKPCQMLYDMASDPSKKFHKQ</sequence>
<keyword evidence="17" id="KW-0496">Mitochondrion</keyword>
<dbReference type="FunFam" id="3.90.226.10:FF:000011">
    <property type="entry name" value="Fatty acid oxidation complex subunit alpha"/>
    <property type="match status" value="1"/>
</dbReference>
<dbReference type="GO" id="GO:0005743">
    <property type="term" value="C:mitochondrial inner membrane"/>
    <property type="evidence" value="ECO:0007669"/>
    <property type="project" value="UniProtKB-SubCell"/>
</dbReference>
<dbReference type="Gene3D" id="3.40.50.720">
    <property type="entry name" value="NAD(P)-binding Rossmann-like Domain"/>
    <property type="match status" value="2"/>
</dbReference>
<evidence type="ECO:0000256" key="25">
    <source>
        <dbReference type="ARBA" id="ARBA00050222"/>
    </source>
</evidence>
<keyword evidence="44" id="KW-1185">Reference proteome</keyword>
<keyword evidence="15" id="KW-0520">NAD</keyword>
<comment type="catalytic activity">
    <reaction evidence="1">
        <text>(3S)-hydroxyhexadecanoyl-CoA = (2E)-hexadecenoyl-CoA + H2O</text>
        <dbReference type="Rhea" id="RHEA:31163"/>
        <dbReference type="ChEBI" id="CHEBI:15377"/>
        <dbReference type="ChEBI" id="CHEBI:61526"/>
        <dbReference type="ChEBI" id="CHEBI:62613"/>
    </reaction>
    <physiologicalReaction direction="right-to-left" evidence="1">
        <dbReference type="Rhea" id="RHEA:31165"/>
    </physiologicalReaction>
</comment>
<evidence type="ECO:0000256" key="12">
    <source>
        <dbReference type="ARBA" id="ARBA00022946"/>
    </source>
</evidence>
<dbReference type="PANTHER" id="PTHR43612">
    <property type="entry name" value="TRIFUNCTIONAL ENZYME SUBUNIT ALPHA"/>
    <property type="match status" value="1"/>
</dbReference>
<dbReference type="PROSITE" id="PS00067">
    <property type="entry name" value="3HCDH"/>
    <property type="match status" value="1"/>
</dbReference>
<evidence type="ECO:0000256" key="16">
    <source>
        <dbReference type="ARBA" id="ARBA00023098"/>
    </source>
</evidence>
<dbReference type="Pfam" id="PF00725">
    <property type="entry name" value="3HCDH"/>
    <property type="match status" value="1"/>
</dbReference>
<evidence type="ECO:0000313" key="44">
    <source>
        <dbReference type="Proteomes" id="UP000053825"/>
    </source>
</evidence>
<dbReference type="Proteomes" id="UP000053825">
    <property type="component" value="Unassembled WGS sequence"/>
</dbReference>
<evidence type="ECO:0000256" key="17">
    <source>
        <dbReference type="ARBA" id="ARBA00023128"/>
    </source>
</evidence>
<proteinExistence type="inferred from homology"/>
<dbReference type="SUPFAM" id="SSF48179">
    <property type="entry name" value="6-phosphogluconate dehydrogenase C-terminal domain-like"/>
    <property type="match status" value="2"/>
</dbReference>
<dbReference type="GO" id="GO:0070403">
    <property type="term" value="F:NAD+ binding"/>
    <property type="evidence" value="ECO:0007669"/>
    <property type="project" value="InterPro"/>
</dbReference>
<evidence type="ECO:0000256" key="24">
    <source>
        <dbReference type="ARBA" id="ARBA00049556"/>
    </source>
</evidence>